<dbReference type="InParanoid" id="A0A165PQF0"/>
<dbReference type="OrthoDB" id="10633899at2759"/>
<reference evidence="1 2" key="1">
    <citation type="journal article" date="2016" name="Mol. Biol. Evol.">
        <title>Comparative Genomics of Early-Diverging Mushroom-Forming Fungi Provides Insights into the Origins of Lignocellulose Decay Capabilities.</title>
        <authorList>
            <person name="Nagy L.G."/>
            <person name="Riley R."/>
            <person name="Tritt A."/>
            <person name="Adam C."/>
            <person name="Daum C."/>
            <person name="Floudas D."/>
            <person name="Sun H."/>
            <person name="Yadav J.S."/>
            <person name="Pangilinan J."/>
            <person name="Larsson K.H."/>
            <person name="Matsuura K."/>
            <person name="Barry K."/>
            <person name="Labutti K."/>
            <person name="Kuo R."/>
            <person name="Ohm R.A."/>
            <person name="Bhattacharya S.S."/>
            <person name="Shirouzu T."/>
            <person name="Yoshinaga Y."/>
            <person name="Martin F.M."/>
            <person name="Grigoriev I.V."/>
            <person name="Hibbett D.S."/>
        </authorList>
    </citation>
    <scope>NUCLEOTIDE SEQUENCE [LARGE SCALE GENOMIC DNA]</scope>
    <source>
        <strain evidence="1 2">HHB12029</strain>
    </source>
</reference>
<proteinExistence type="predicted"/>
<accession>A0A165PQF0</accession>
<name>A0A165PQF0_EXIGL</name>
<protein>
    <submittedName>
        <fullName evidence="1">Uncharacterized protein</fullName>
    </submittedName>
</protein>
<evidence type="ECO:0000313" key="2">
    <source>
        <dbReference type="Proteomes" id="UP000077266"/>
    </source>
</evidence>
<sequence length="179" mass="19835">MLTHRGFEASIVCEGGVLDTFAAQYDDDDRVASGWVASRPGKAFALRVHQCAERISFQATVYVDGHKVSWGVCKGGKRTTVPANLLKNPDADVGQHFIFYNIVPSTPSPEDEDDLEEEAGTIRVDVRRVKCTEGENGPLISPLNSTSHCQDPEEAEPCVTFFWRHRTLGKLISHRSSLY</sequence>
<dbReference type="EMBL" id="KV425888">
    <property type="protein sequence ID" value="KZW02522.1"/>
    <property type="molecule type" value="Genomic_DNA"/>
</dbReference>
<dbReference type="Proteomes" id="UP000077266">
    <property type="component" value="Unassembled WGS sequence"/>
</dbReference>
<dbReference type="AlphaFoldDB" id="A0A165PQF0"/>
<gene>
    <name evidence="1" type="ORF">EXIGLDRAFT_459323</name>
</gene>
<keyword evidence="2" id="KW-1185">Reference proteome</keyword>
<evidence type="ECO:0000313" key="1">
    <source>
        <dbReference type="EMBL" id="KZW02522.1"/>
    </source>
</evidence>
<organism evidence="1 2">
    <name type="scientific">Exidia glandulosa HHB12029</name>
    <dbReference type="NCBI Taxonomy" id="1314781"/>
    <lineage>
        <taxon>Eukaryota</taxon>
        <taxon>Fungi</taxon>
        <taxon>Dikarya</taxon>
        <taxon>Basidiomycota</taxon>
        <taxon>Agaricomycotina</taxon>
        <taxon>Agaricomycetes</taxon>
        <taxon>Auriculariales</taxon>
        <taxon>Exidiaceae</taxon>
        <taxon>Exidia</taxon>
    </lineage>
</organism>